<comment type="caution">
    <text evidence="2">The sequence shown here is derived from an EMBL/GenBank/DDBJ whole genome shotgun (WGS) entry which is preliminary data.</text>
</comment>
<evidence type="ECO:0000313" key="2">
    <source>
        <dbReference type="EMBL" id="OUJ01975.1"/>
    </source>
</evidence>
<reference evidence="2 3" key="1">
    <citation type="submission" date="2014-06" db="EMBL/GenBank/DDBJ databases">
        <authorList>
            <person name="Ju J."/>
            <person name="Zhang J."/>
        </authorList>
    </citation>
    <scope>NUCLEOTIDE SEQUENCE [LARGE SCALE GENOMIC DNA]</scope>
    <source>
        <strain evidence="2 3">DsW_47</strain>
    </source>
</reference>
<keyword evidence="1" id="KW-0732">Signal</keyword>
<accession>A0A1Z5YU02</accession>
<gene>
    <name evidence="2" type="ORF">HK14_07250</name>
</gene>
<feature type="chain" id="PRO_5012012423" evidence="1">
    <location>
        <begin position="27"/>
        <end position="128"/>
    </location>
</feature>
<organism evidence="2 3">
    <name type="scientific">Acetobacter cibinongensis</name>
    <dbReference type="NCBI Taxonomy" id="146475"/>
    <lineage>
        <taxon>Bacteria</taxon>
        <taxon>Pseudomonadati</taxon>
        <taxon>Pseudomonadota</taxon>
        <taxon>Alphaproteobacteria</taxon>
        <taxon>Acetobacterales</taxon>
        <taxon>Acetobacteraceae</taxon>
        <taxon>Acetobacter</taxon>
    </lineage>
</organism>
<evidence type="ECO:0000313" key="3">
    <source>
        <dbReference type="Proteomes" id="UP000196086"/>
    </source>
</evidence>
<dbReference type="EMBL" id="JOMQ01000035">
    <property type="protein sequence ID" value="OUJ01975.1"/>
    <property type="molecule type" value="Genomic_DNA"/>
</dbReference>
<proteinExistence type="predicted"/>
<sequence length="128" mass="13230">MRKGLFLLATLVGLPCAAVSAPVAHAAGGGWSAPACGAEPTMPSLDVASVEHYNASVDKATAYQKAARTYNSCVAHAANKEETAISNEAREKIAYVHEGSQAVQKRIAANFTHMSATLKAGNAKFGGK</sequence>
<dbReference type="AlphaFoldDB" id="A0A1Z5YU02"/>
<evidence type="ECO:0000256" key="1">
    <source>
        <dbReference type="SAM" id="SignalP"/>
    </source>
</evidence>
<dbReference type="RefSeq" id="WP_086651382.1">
    <property type="nucleotide sequence ID" value="NZ_JOMQ01000035.1"/>
</dbReference>
<dbReference type="Proteomes" id="UP000196086">
    <property type="component" value="Unassembled WGS sequence"/>
</dbReference>
<feature type="signal peptide" evidence="1">
    <location>
        <begin position="1"/>
        <end position="26"/>
    </location>
</feature>
<protein>
    <submittedName>
        <fullName evidence="2">Uncharacterized protein</fullName>
    </submittedName>
</protein>
<name>A0A1Z5YU02_9PROT</name>